<dbReference type="GeneID" id="91088221"/>
<evidence type="ECO:0000256" key="1">
    <source>
        <dbReference type="ARBA" id="ARBA00022692"/>
    </source>
</evidence>
<proteinExistence type="predicted"/>
<accession>A0A1E3IE59</accession>
<feature type="compositionally biased region" description="Polar residues" evidence="4">
    <location>
        <begin position="77"/>
        <end position="89"/>
    </location>
</feature>
<evidence type="ECO:0000256" key="4">
    <source>
        <dbReference type="SAM" id="MobiDB-lite"/>
    </source>
</evidence>
<evidence type="ECO:0000256" key="5">
    <source>
        <dbReference type="SAM" id="Phobius"/>
    </source>
</evidence>
<organism evidence="6 7">
    <name type="scientific">Cryptococcus depauperatus CBS 7841</name>
    <dbReference type="NCBI Taxonomy" id="1295531"/>
    <lineage>
        <taxon>Eukaryota</taxon>
        <taxon>Fungi</taxon>
        <taxon>Dikarya</taxon>
        <taxon>Basidiomycota</taxon>
        <taxon>Agaricomycotina</taxon>
        <taxon>Tremellomycetes</taxon>
        <taxon>Tremellales</taxon>
        <taxon>Cryptococcaceae</taxon>
        <taxon>Cryptococcus</taxon>
    </lineage>
</organism>
<evidence type="ECO:0000313" key="7">
    <source>
        <dbReference type="Proteomes" id="UP000094043"/>
    </source>
</evidence>
<dbReference type="PANTHER" id="PTHR28263">
    <property type="entry name" value="GOLGI TO ER TRAFFIC PROTEIN 2"/>
    <property type="match status" value="1"/>
</dbReference>
<evidence type="ECO:0000256" key="3">
    <source>
        <dbReference type="ARBA" id="ARBA00023136"/>
    </source>
</evidence>
<feature type="compositionally biased region" description="Low complexity" evidence="4">
    <location>
        <begin position="63"/>
        <end position="76"/>
    </location>
</feature>
<feature type="region of interest" description="Disordered" evidence="4">
    <location>
        <begin position="1"/>
        <end position="89"/>
    </location>
</feature>
<dbReference type="PANTHER" id="PTHR28263:SF1">
    <property type="entry name" value="GOLGI TO ER TRAFFIC PROTEIN 2"/>
    <property type="match status" value="1"/>
</dbReference>
<dbReference type="OrthoDB" id="5393181at2759"/>
<keyword evidence="7" id="KW-1185">Reference proteome</keyword>
<gene>
    <name evidence="6" type="ORF">L203_104011</name>
</gene>
<keyword evidence="1 5" id="KW-0812">Transmembrane</keyword>
<reference evidence="6" key="1">
    <citation type="submission" date="2016-06" db="EMBL/GenBank/DDBJ databases">
        <authorList>
            <person name="Cuomo C."/>
            <person name="Litvintseva A."/>
            <person name="Heitman J."/>
            <person name="Chen Y."/>
            <person name="Sun S."/>
            <person name="Springer D."/>
            <person name="Dromer F."/>
            <person name="Young S."/>
            <person name="Zeng Q."/>
            <person name="Chapman S."/>
            <person name="Gujja S."/>
            <person name="Saif S."/>
            <person name="Birren B."/>
        </authorList>
    </citation>
    <scope>NUCLEOTIDE SEQUENCE</scope>
    <source>
        <strain evidence="6">CBS 7841</strain>
    </source>
</reference>
<name>A0A1E3IE59_9TREE</name>
<dbReference type="Proteomes" id="UP000094043">
    <property type="component" value="Chromosome 4"/>
</dbReference>
<feature type="transmembrane region" description="Helical" evidence="5">
    <location>
        <begin position="194"/>
        <end position="214"/>
    </location>
</feature>
<feature type="transmembrane region" description="Helical" evidence="5">
    <location>
        <begin position="314"/>
        <end position="331"/>
    </location>
</feature>
<protein>
    <submittedName>
        <fullName evidence="6">Uncharacterized protein</fullName>
    </submittedName>
</protein>
<dbReference type="GO" id="GO:0006890">
    <property type="term" value="P:retrograde vesicle-mediated transport, Golgi to endoplasmic reticulum"/>
    <property type="evidence" value="ECO:0007669"/>
    <property type="project" value="TreeGrafter"/>
</dbReference>
<dbReference type="KEGG" id="cdep:91088221"/>
<dbReference type="RefSeq" id="XP_066069498.1">
    <property type="nucleotide sequence ID" value="XM_066213401.1"/>
</dbReference>
<keyword evidence="2 5" id="KW-1133">Transmembrane helix</keyword>
<evidence type="ECO:0000256" key="2">
    <source>
        <dbReference type="ARBA" id="ARBA00022989"/>
    </source>
</evidence>
<keyword evidence="3 5" id="KW-0472">Membrane</keyword>
<reference evidence="6" key="3">
    <citation type="submission" date="2024-01" db="EMBL/GenBank/DDBJ databases">
        <authorList>
            <person name="Coelho M.A."/>
            <person name="David-Palma M."/>
            <person name="Shea T."/>
            <person name="Sun S."/>
            <person name="Cuomo C.A."/>
            <person name="Heitman J."/>
        </authorList>
    </citation>
    <scope>NUCLEOTIDE SEQUENCE</scope>
    <source>
        <strain evidence="6">CBS 7841</strain>
    </source>
</reference>
<feature type="transmembrane region" description="Helical" evidence="5">
    <location>
        <begin position="244"/>
        <end position="264"/>
    </location>
</feature>
<evidence type="ECO:0000313" key="6">
    <source>
        <dbReference type="EMBL" id="WVN88798.1"/>
    </source>
</evidence>
<dbReference type="InterPro" id="IPR028143">
    <property type="entry name" value="Get2/sif1"/>
</dbReference>
<dbReference type="AlphaFoldDB" id="A0A1E3IE59"/>
<reference evidence="6" key="2">
    <citation type="journal article" date="2022" name="Elife">
        <title>Obligate sexual reproduction of a homothallic fungus closely related to the Cryptococcus pathogenic species complex.</title>
        <authorList>
            <person name="Passer A.R."/>
            <person name="Clancey S.A."/>
            <person name="Shea T."/>
            <person name="David-Palma M."/>
            <person name="Averette A.F."/>
            <person name="Boekhout T."/>
            <person name="Porcel B.M."/>
            <person name="Nowrousian M."/>
            <person name="Cuomo C.A."/>
            <person name="Sun S."/>
            <person name="Heitman J."/>
            <person name="Coelho M.A."/>
        </authorList>
    </citation>
    <scope>NUCLEOTIDE SEQUENCE</scope>
    <source>
        <strain evidence="6">CBS 7841</strain>
    </source>
</reference>
<sequence length="336" mass="36544">MTEQSEAQRRAATRKAKILARGNAGLNKLAQTARGGEADMLYGSDLKPSSSTLDDKTKPKETSSASQSSSSARPSSHTQPQTQLPSEQQAMAKQLEAMMSMFGSPNTQAGPGGEMPDIGRLLADMMSDSSLETKPAINGQETLGNLDDPAGFGGMGPEGIPPQFPGGAGDLPFRFTDLNARIQKRESKSKVEKYFPLMHFIAMVALAVFTVVWWEPALEDAAPLRQGTSWSERWNGFAGRRIKGLGQVEVLPVFWAFLTVELILQTTRLMVLKSPPEPHSYLQNFLPILPPNISRPLLTGSRYLSLVSQTYKDGCLLVFVLGMTVVVAGWLRESTS</sequence>
<dbReference type="VEuPathDB" id="FungiDB:L203_04542"/>
<dbReference type="EMBL" id="CP143787">
    <property type="protein sequence ID" value="WVN88798.1"/>
    <property type="molecule type" value="Genomic_DNA"/>
</dbReference>